<dbReference type="Proteomes" id="UP000177111">
    <property type="component" value="Unassembled WGS sequence"/>
</dbReference>
<dbReference type="InterPro" id="IPR011646">
    <property type="entry name" value="KAP_P-loop"/>
</dbReference>
<dbReference type="SUPFAM" id="SSF52540">
    <property type="entry name" value="P-loop containing nucleoside triphosphate hydrolases"/>
    <property type="match status" value="1"/>
</dbReference>
<dbReference type="InterPro" id="IPR052754">
    <property type="entry name" value="NTPase_KAP_P-loop"/>
</dbReference>
<name>A0A1F8H191_9BACT</name>
<organism evidence="3 4">
    <name type="scientific">Candidatus Yanofskybacteria bacterium RIFCSPLOWO2_02_FULL_44_18</name>
    <dbReference type="NCBI Taxonomy" id="1802705"/>
    <lineage>
        <taxon>Bacteria</taxon>
        <taxon>Candidatus Yanofskyibacteriota</taxon>
    </lineage>
</organism>
<proteinExistence type="predicted"/>
<dbReference type="InterPro" id="IPR027417">
    <property type="entry name" value="P-loop_NTPase"/>
</dbReference>
<accession>A0A1F8H191</accession>
<dbReference type="Gene3D" id="3.40.50.300">
    <property type="entry name" value="P-loop containing nucleotide triphosphate hydrolases"/>
    <property type="match status" value="1"/>
</dbReference>
<reference evidence="3 4" key="1">
    <citation type="journal article" date="2016" name="Nat. Commun.">
        <title>Thousands of microbial genomes shed light on interconnected biogeochemical processes in an aquifer system.</title>
        <authorList>
            <person name="Anantharaman K."/>
            <person name="Brown C.T."/>
            <person name="Hug L.A."/>
            <person name="Sharon I."/>
            <person name="Castelle C.J."/>
            <person name="Probst A.J."/>
            <person name="Thomas B.C."/>
            <person name="Singh A."/>
            <person name="Wilkins M.J."/>
            <person name="Karaoz U."/>
            <person name="Brodie E.L."/>
            <person name="Williams K.H."/>
            <person name="Hubbard S.S."/>
            <person name="Banfield J.F."/>
        </authorList>
    </citation>
    <scope>NUCLEOTIDE SEQUENCE [LARGE SCALE GENOMIC DNA]</scope>
</reference>
<keyword evidence="1" id="KW-0812">Transmembrane</keyword>
<keyword evidence="1" id="KW-1133">Transmembrane helix</keyword>
<feature type="domain" description="KAP NTPase" evidence="2">
    <location>
        <begin position="24"/>
        <end position="369"/>
    </location>
</feature>
<evidence type="ECO:0000259" key="2">
    <source>
        <dbReference type="Pfam" id="PF07693"/>
    </source>
</evidence>
<feature type="transmembrane region" description="Helical" evidence="1">
    <location>
        <begin position="138"/>
        <end position="156"/>
    </location>
</feature>
<keyword evidence="1" id="KW-0472">Membrane</keyword>
<dbReference type="EMBL" id="MGKT01000002">
    <property type="protein sequence ID" value="OGN31442.1"/>
    <property type="molecule type" value="Genomic_DNA"/>
</dbReference>
<comment type="caution">
    <text evidence="3">The sequence shown here is derived from an EMBL/GenBank/DDBJ whole genome shotgun (WGS) entry which is preliminary data.</text>
</comment>
<evidence type="ECO:0000313" key="4">
    <source>
        <dbReference type="Proteomes" id="UP000177111"/>
    </source>
</evidence>
<evidence type="ECO:0000256" key="1">
    <source>
        <dbReference type="SAM" id="Phobius"/>
    </source>
</evidence>
<dbReference type="Pfam" id="PF07693">
    <property type="entry name" value="KAP_NTPase"/>
    <property type="match status" value="1"/>
</dbReference>
<dbReference type="PANTHER" id="PTHR22674:SF6">
    <property type="entry name" value="NTPASE KAP FAMILY P-LOOP DOMAIN-CONTAINING PROTEIN 1"/>
    <property type="match status" value="1"/>
</dbReference>
<evidence type="ECO:0000313" key="3">
    <source>
        <dbReference type="EMBL" id="OGN31442.1"/>
    </source>
</evidence>
<dbReference type="AlphaFoldDB" id="A0A1F8H191"/>
<dbReference type="PANTHER" id="PTHR22674">
    <property type="entry name" value="NTPASE, KAP FAMILY P-LOOP DOMAIN-CONTAINING 1"/>
    <property type="match status" value="1"/>
</dbReference>
<gene>
    <name evidence="3" type="ORF">A3I96_01245</name>
</gene>
<sequence>MIQSDKTHGVSKWDNPAKNDLFGREPFVDAIVKTIEDSDEGFNFGISARWGEGKSSILQQLQPKLEALNYKVLKFEPWKYTQDEISIKRKFIIDIYSQLDKKIDHGEFYAEIQKDKDLTKEEYDDIFTRQINIFLKHAFLLGMGFVVVVWSLKHILGVRLNVTQTLLNNLLLPIFLAFIPVIQKVTEIKVKQIIPKIESAEQFEDKFNEVVEELMASGNPPKRIVIFVDDLDRCNHKEVEQILTALFTFFNNPHCVYVITADHTVIRRYISNFLNLDPELNDTTGLVDIKKTTEVKQKEATEYLKKIFQINFILPKATKDVLGPWVNQMIDATSVLNFTHPYAKEYLIDLALNNFDSNPRKIKHFLRTLFFQLEAVQGKLNSIANKNSQEYTNLVKVKNSPELLGKILIIQDRFPDFYEKLPNEPKLLQGYESGEIAEDKDLQKLIAQEPKFFNSINRSEEEKTIDPYYFLHFSGSTGFTETRTVDPTEIKALAKNGDIENLTKIITGLTDLPRNSYIEGIKAEYDLVQTQAPEKINIIRSLFHAVSLLEEPRLRLQRIKELLVISRQKYATELAALQSIDIEKILPFIDKESADVLVKEPPFIDAPTRSQIINAFIAEQKSLTPEIAEGFENLIAEKLTGSDEDFDAALGFIKKLFPERFTESETIQHNLVEALKNKANNQKELVIDLINQFRGNITSARINEIEAALFTIASGTNVADQVFVAGMIQSRVNLPDIDFNKFVEIYIDNAKKASDADLDQIVNAIFHPDMKKEFGDRLIPFLESLAKQLGSGNEQRRFYILSKLEELIKSVDYIVSSQRTRSTLLREIKNIEDKTVDEQNKALITQLIGLLEPRKKETRKTKKWLPI</sequence>
<protein>
    <recommendedName>
        <fullName evidence="2">KAP NTPase domain-containing protein</fullName>
    </recommendedName>
</protein>